<keyword evidence="2" id="KW-1185">Reference proteome</keyword>
<feature type="non-terminal residue" evidence="1">
    <location>
        <position position="1"/>
    </location>
</feature>
<evidence type="ECO:0000313" key="1">
    <source>
        <dbReference type="EMBL" id="MCI14044.1"/>
    </source>
</evidence>
<proteinExistence type="predicted"/>
<dbReference type="EMBL" id="LXQA010090700">
    <property type="protein sequence ID" value="MCI14044.1"/>
    <property type="molecule type" value="Genomic_DNA"/>
</dbReference>
<evidence type="ECO:0000313" key="2">
    <source>
        <dbReference type="Proteomes" id="UP000265520"/>
    </source>
</evidence>
<protein>
    <submittedName>
        <fullName evidence="1">Uncharacterized protein</fullName>
    </submittedName>
</protein>
<organism evidence="1 2">
    <name type="scientific">Trifolium medium</name>
    <dbReference type="NCBI Taxonomy" id="97028"/>
    <lineage>
        <taxon>Eukaryota</taxon>
        <taxon>Viridiplantae</taxon>
        <taxon>Streptophyta</taxon>
        <taxon>Embryophyta</taxon>
        <taxon>Tracheophyta</taxon>
        <taxon>Spermatophyta</taxon>
        <taxon>Magnoliopsida</taxon>
        <taxon>eudicotyledons</taxon>
        <taxon>Gunneridae</taxon>
        <taxon>Pentapetalae</taxon>
        <taxon>rosids</taxon>
        <taxon>fabids</taxon>
        <taxon>Fabales</taxon>
        <taxon>Fabaceae</taxon>
        <taxon>Papilionoideae</taxon>
        <taxon>50 kb inversion clade</taxon>
        <taxon>NPAAA clade</taxon>
        <taxon>Hologalegina</taxon>
        <taxon>IRL clade</taxon>
        <taxon>Trifolieae</taxon>
        <taxon>Trifolium</taxon>
    </lineage>
</organism>
<comment type="caution">
    <text evidence="1">The sequence shown here is derived from an EMBL/GenBank/DDBJ whole genome shotgun (WGS) entry which is preliminary data.</text>
</comment>
<accession>A0A392PQD0</accession>
<sequence length="25" mass="2751">VVVAVAVAVVELEETYWIGRSEKFG</sequence>
<dbReference type="AlphaFoldDB" id="A0A392PQD0"/>
<dbReference type="Proteomes" id="UP000265520">
    <property type="component" value="Unassembled WGS sequence"/>
</dbReference>
<name>A0A392PQD0_9FABA</name>
<reference evidence="1 2" key="1">
    <citation type="journal article" date="2018" name="Front. Plant Sci.">
        <title>Red Clover (Trifolium pratense) and Zigzag Clover (T. medium) - A Picture of Genomic Similarities and Differences.</title>
        <authorList>
            <person name="Dluhosova J."/>
            <person name="Istvanek J."/>
            <person name="Nedelnik J."/>
            <person name="Repkova J."/>
        </authorList>
    </citation>
    <scope>NUCLEOTIDE SEQUENCE [LARGE SCALE GENOMIC DNA]</scope>
    <source>
        <strain evidence="2">cv. 10/8</strain>
        <tissue evidence="1">Leaf</tissue>
    </source>
</reference>